<dbReference type="Proteomes" id="UP000237310">
    <property type="component" value="Unassembled WGS sequence"/>
</dbReference>
<keyword evidence="3" id="KW-1185">Reference proteome</keyword>
<dbReference type="EMBL" id="PQVG01000006">
    <property type="protein sequence ID" value="POY38868.1"/>
    <property type="molecule type" value="Genomic_DNA"/>
</dbReference>
<dbReference type="OrthoDB" id="9799970at2"/>
<evidence type="ECO:0000313" key="2">
    <source>
        <dbReference type="EMBL" id="POY38868.1"/>
    </source>
</evidence>
<name>A0A2S5A8F8_9FLAO</name>
<proteinExistence type="predicted"/>
<dbReference type="Pfam" id="PF13539">
    <property type="entry name" value="Peptidase_M15_4"/>
    <property type="match status" value="1"/>
</dbReference>
<accession>A0A2S5A8F8</accession>
<reference evidence="2 3" key="1">
    <citation type="submission" date="2018-01" db="EMBL/GenBank/DDBJ databases">
        <authorList>
            <person name="Gaut B.S."/>
            <person name="Morton B.R."/>
            <person name="Clegg M.T."/>
            <person name="Duvall M.R."/>
        </authorList>
    </citation>
    <scope>NUCLEOTIDE SEQUENCE [LARGE SCALE GENOMIC DNA]</scope>
    <source>
        <strain evidence="2 3">HR-AY</strain>
    </source>
</reference>
<dbReference type="GO" id="GO:0008233">
    <property type="term" value="F:peptidase activity"/>
    <property type="evidence" value="ECO:0007669"/>
    <property type="project" value="InterPro"/>
</dbReference>
<sequence>MKRFLILLFIFQNVFPQEIPLNVQKLMKVYPNQIVGYKENKIIFSDKSTLIYDDFKNKNNQELIDNPDIEDQFRFVYSKINKNSMPKKDPGRIRNEVFFKKIYGNSKSEVESKLVDIIWCPKLVHQKIKVTTVNDIDKIVTKLSTELDQHPEFQKYIQNIGGTFNWRKISGTNRLSMHSFGMTLDINIKKSNYWQWDCKCTNENATLSYRNQIPLKLVAIFEKYGFIWGGNWKHYDTMHFEFRPELLN</sequence>
<gene>
    <name evidence="2" type="ORF">C3L50_12155</name>
</gene>
<evidence type="ECO:0000313" key="3">
    <source>
        <dbReference type="Proteomes" id="UP000237310"/>
    </source>
</evidence>
<protein>
    <recommendedName>
        <fullName evidence="1">Peptidase M15C domain-containing protein</fullName>
    </recommendedName>
</protein>
<dbReference type="RefSeq" id="WP_103806441.1">
    <property type="nucleotide sequence ID" value="NZ_PQVG01000006.1"/>
</dbReference>
<feature type="domain" description="Peptidase M15C" evidence="1">
    <location>
        <begin position="171"/>
        <end position="241"/>
    </location>
</feature>
<dbReference type="AlphaFoldDB" id="A0A2S5A8F8"/>
<dbReference type="SUPFAM" id="SSF55166">
    <property type="entry name" value="Hedgehog/DD-peptidase"/>
    <property type="match status" value="1"/>
</dbReference>
<evidence type="ECO:0000259" key="1">
    <source>
        <dbReference type="Pfam" id="PF13539"/>
    </source>
</evidence>
<dbReference type="Gene3D" id="3.30.1380.10">
    <property type="match status" value="1"/>
</dbReference>
<comment type="caution">
    <text evidence="2">The sequence shown here is derived from an EMBL/GenBank/DDBJ whole genome shotgun (WGS) entry which is preliminary data.</text>
</comment>
<organism evidence="2 3">
    <name type="scientific">Flavobacterium alvei</name>
    <dbReference type="NCBI Taxonomy" id="2080416"/>
    <lineage>
        <taxon>Bacteria</taxon>
        <taxon>Pseudomonadati</taxon>
        <taxon>Bacteroidota</taxon>
        <taxon>Flavobacteriia</taxon>
        <taxon>Flavobacteriales</taxon>
        <taxon>Flavobacteriaceae</taxon>
        <taxon>Flavobacterium</taxon>
    </lineage>
</organism>
<dbReference type="InterPro" id="IPR039561">
    <property type="entry name" value="Peptidase_M15C"/>
</dbReference>
<dbReference type="InterPro" id="IPR009045">
    <property type="entry name" value="Zn_M74/Hedgehog-like"/>
</dbReference>